<name>A0ABS3CK85_9BACT</name>
<comment type="caution">
    <text evidence="1">The sequence shown here is derived from an EMBL/GenBank/DDBJ whole genome shotgun (WGS) entry which is preliminary data.</text>
</comment>
<keyword evidence="1" id="KW-0489">Methyltransferase</keyword>
<dbReference type="GO" id="GO:0032259">
    <property type="term" value="P:methylation"/>
    <property type="evidence" value="ECO:0007669"/>
    <property type="project" value="UniProtKB-KW"/>
</dbReference>
<proteinExistence type="predicted"/>
<evidence type="ECO:0000313" key="2">
    <source>
        <dbReference type="Proteomes" id="UP000664480"/>
    </source>
</evidence>
<sequence>MNIRKELKKFRPLVRFYQKYFLPPKGAFASDQWLRVVMDQETEKLIRSLTIEQYNVLEISGSKWKDHPFKSYLNVDYPEFDICNDVKDEKFDLIIAEQVFEHLLYPYKALSNIYKMLNPGGYFLITTPFLIPIHEVPYDCTRWSPTGLKYFLNEVGFPLNQILVDGWGNKKCLISNLDYWKHYKKGMSLINETKYPLVVWSLAKKGNG</sequence>
<dbReference type="SUPFAM" id="SSF53335">
    <property type="entry name" value="S-adenosyl-L-methionine-dependent methyltransferases"/>
    <property type="match status" value="1"/>
</dbReference>
<dbReference type="GO" id="GO:0008168">
    <property type="term" value="F:methyltransferase activity"/>
    <property type="evidence" value="ECO:0007669"/>
    <property type="project" value="UniProtKB-KW"/>
</dbReference>
<dbReference type="Proteomes" id="UP000664480">
    <property type="component" value="Unassembled WGS sequence"/>
</dbReference>
<reference evidence="1 2" key="1">
    <citation type="submission" date="2021-03" db="EMBL/GenBank/DDBJ databases">
        <title>novel species isolated from a fishpond in China.</title>
        <authorList>
            <person name="Lu H."/>
            <person name="Cai Z."/>
        </authorList>
    </citation>
    <scope>NUCLEOTIDE SEQUENCE [LARGE SCALE GENOMIC DNA]</scope>
    <source>
        <strain evidence="1 2">YJ13C</strain>
    </source>
</reference>
<keyword evidence="2" id="KW-1185">Reference proteome</keyword>
<evidence type="ECO:0000313" key="1">
    <source>
        <dbReference type="EMBL" id="MBN7817523.1"/>
    </source>
</evidence>
<dbReference type="CDD" id="cd02440">
    <property type="entry name" value="AdoMet_MTases"/>
    <property type="match status" value="1"/>
</dbReference>
<dbReference type="EMBL" id="JAFKCU010000006">
    <property type="protein sequence ID" value="MBN7817523.1"/>
    <property type="molecule type" value="Genomic_DNA"/>
</dbReference>
<organism evidence="1 2">
    <name type="scientific">Algoriphagus pacificus</name>
    <dbReference type="NCBI Taxonomy" id="2811234"/>
    <lineage>
        <taxon>Bacteria</taxon>
        <taxon>Pseudomonadati</taxon>
        <taxon>Bacteroidota</taxon>
        <taxon>Cytophagia</taxon>
        <taxon>Cytophagales</taxon>
        <taxon>Cyclobacteriaceae</taxon>
        <taxon>Algoriphagus</taxon>
    </lineage>
</organism>
<dbReference type="RefSeq" id="WP_206588194.1">
    <property type="nucleotide sequence ID" value="NZ_JAFKCU010000006.1"/>
</dbReference>
<protein>
    <submittedName>
        <fullName evidence="1">Methyltransferase domain-containing protein</fullName>
    </submittedName>
</protein>
<dbReference type="InterPro" id="IPR029063">
    <property type="entry name" value="SAM-dependent_MTases_sf"/>
</dbReference>
<accession>A0ABS3CK85</accession>
<dbReference type="Gene3D" id="3.40.50.150">
    <property type="entry name" value="Vaccinia Virus protein VP39"/>
    <property type="match status" value="1"/>
</dbReference>
<keyword evidence="1" id="KW-0808">Transferase</keyword>
<dbReference type="Pfam" id="PF13489">
    <property type="entry name" value="Methyltransf_23"/>
    <property type="match status" value="1"/>
</dbReference>
<gene>
    <name evidence="1" type="ORF">J0A69_18925</name>
</gene>
<dbReference type="PANTHER" id="PTHR43861">
    <property type="entry name" value="TRANS-ACONITATE 2-METHYLTRANSFERASE-RELATED"/>
    <property type="match status" value="1"/>
</dbReference>